<accession>A0A9Q8ZTX7</accession>
<dbReference type="InterPro" id="IPR050109">
    <property type="entry name" value="HTH-type_TetR-like_transc_reg"/>
</dbReference>
<evidence type="ECO:0000259" key="3">
    <source>
        <dbReference type="PROSITE" id="PS50977"/>
    </source>
</evidence>
<dbReference type="PANTHER" id="PTHR30055">
    <property type="entry name" value="HTH-TYPE TRANSCRIPTIONAL REGULATOR RUTR"/>
    <property type="match status" value="1"/>
</dbReference>
<dbReference type="Pfam" id="PF00440">
    <property type="entry name" value="TetR_N"/>
    <property type="match status" value="1"/>
</dbReference>
<keyword evidence="1 2" id="KW-0238">DNA-binding</keyword>
<evidence type="ECO:0000313" key="4">
    <source>
        <dbReference type="EMBL" id="USS89534.1"/>
    </source>
</evidence>
<evidence type="ECO:0000313" key="5">
    <source>
        <dbReference type="Proteomes" id="UP001055911"/>
    </source>
</evidence>
<dbReference type="Proteomes" id="UP001055911">
    <property type="component" value="Chromosome"/>
</dbReference>
<sequence length="217" mass="24606">MTKNIQNIFAASLQQTNLSPKQQAVLQASLDLFSTQGFNATSTKDIAQAAGVAEGTVYQQFKNKNGILQAILDPFIQSVLPQVVQDFTTEVGTRQFDDLEDFLTYIIKNRMLFALENMAQIRIFAQEIFRSDELVTQVKKQLGTLKTGSLAHQLQEFQQRGQLVQWSLPRLLQFVFSTFMSFILPVIITNRDDVNETQVEQWTTEAVTFLLHGLTPQ</sequence>
<evidence type="ECO:0000256" key="2">
    <source>
        <dbReference type="PROSITE-ProRule" id="PRU00335"/>
    </source>
</evidence>
<dbReference type="PROSITE" id="PS50977">
    <property type="entry name" value="HTH_TETR_2"/>
    <property type="match status" value="1"/>
</dbReference>
<feature type="domain" description="HTH tetR-type" evidence="3">
    <location>
        <begin position="19"/>
        <end position="79"/>
    </location>
</feature>
<dbReference type="SUPFAM" id="SSF48498">
    <property type="entry name" value="Tetracyclin repressor-like, C-terminal domain"/>
    <property type="match status" value="1"/>
</dbReference>
<feature type="DNA-binding region" description="H-T-H motif" evidence="2">
    <location>
        <begin position="42"/>
        <end position="61"/>
    </location>
</feature>
<gene>
    <name evidence="4" type="ORF">M3M40_01740</name>
</gene>
<reference evidence="4" key="1">
    <citation type="submission" date="2022-05" db="EMBL/GenBank/DDBJ databases">
        <authorList>
            <person name="Oliphant S.A."/>
            <person name="Watson-Haigh N.S."/>
            <person name="Sumby K.M."/>
            <person name="Gardner J.M."/>
            <person name="Jiranek V."/>
        </authorList>
    </citation>
    <scope>NUCLEOTIDE SEQUENCE</scope>
    <source>
        <strain evidence="4">KI4_B1</strain>
    </source>
</reference>
<keyword evidence="5" id="KW-1185">Reference proteome</keyword>
<dbReference type="RefSeq" id="WP_252767084.1">
    <property type="nucleotide sequence ID" value="NZ_CP097119.1"/>
</dbReference>
<dbReference type="SUPFAM" id="SSF46689">
    <property type="entry name" value="Homeodomain-like"/>
    <property type="match status" value="1"/>
</dbReference>
<dbReference type="GO" id="GO:0003677">
    <property type="term" value="F:DNA binding"/>
    <property type="evidence" value="ECO:0007669"/>
    <property type="project" value="UniProtKB-UniRule"/>
</dbReference>
<name>A0A9Q8ZTX7_9LACO</name>
<dbReference type="InterPro" id="IPR009057">
    <property type="entry name" value="Homeodomain-like_sf"/>
</dbReference>
<dbReference type="InterPro" id="IPR001647">
    <property type="entry name" value="HTH_TetR"/>
</dbReference>
<dbReference type="InterPro" id="IPR036271">
    <property type="entry name" value="Tet_transcr_reg_TetR-rel_C_sf"/>
</dbReference>
<dbReference type="GO" id="GO:0006355">
    <property type="term" value="P:regulation of DNA-templated transcription"/>
    <property type="evidence" value="ECO:0007669"/>
    <property type="project" value="UniProtKB-ARBA"/>
</dbReference>
<organism evidence="4 5">
    <name type="scientific">Fructilactobacillus cliffordii</name>
    <dbReference type="NCBI Taxonomy" id="2940299"/>
    <lineage>
        <taxon>Bacteria</taxon>
        <taxon>Bacillati</taxon>
        <taxon>Bacillota</taxon>
        <taxon>Bacilli</taxon>
        <taxon>Lactobacillales</taxon>
        <taxon>Lactobacillaceae</taxon>
        <taxon>Fructilactobacillus</taxon>
    </lineage>
</organism>
<dbReference type="EMBL" id="CP097119">
    <property type="protein sequence ID" value="USS89534.1"/>
    <property type="molecule type" value="Genomic_DNA"/>
</dbReference>
<protein>
    <submittedName>
        <fullName evidence="4">TetR/AcrR family transcriptional regulator</fullName>
    </submittedName>
</protein>
<dbReference type="AlphaFoldDB" id="A0A9Q8ZTX7"/>
<dbReference type="PANTHER" id="PTHR30055:SF222">
    <property type="entry name" value="REGULATORY PROTEIN"/>
    <property type="match status" value="1"/>
</dbReference>
<evidence type="ECO:0000256" key="1">
    <source>
        <dbReference type="ARBA" id="ARBA00023125"/>
    </source>
</evidence>
<dbReference type="Gene3D" id="1.10.357.10">
    <property type="entry name" value="Tetracycline Repressor, domain 2"/>
    <property type="match status" value="1"/>
</dbReference>
<proteinExistence type="predicted"/>
<dbReference type="PRINTS" id="PR00455">
    <property type="entry name" value="HTHTETR"/>
</dbReference>